<keyword evidence="5 9" id="KW-0479">Metal-binding</keyword>
<protein>
    <recommendedName>
        <fullName evidence="2">Cytochrome c1</fullName>
    </recommendedName>
</protein>
<evidence type="ECO:0000259" key="13">
    <source>
        <dbReference type="PROSITE" id="PS51007"/>
    </source>
</evidence>
<evidence type="ECO:0000256" key="2">
    <source>
        <dbReference type="ARBA" id="ARBA00016165"/>
    </source>
</evidence>
<feature type="domain" description="Cytochrome c" evidence="13">
    <location>
        <begin position="227"/>
        <end position="346"/>
    </location>
</feature>
<evidence type="ECO:0000256" key="8">
    <source>
        <dbReference type="ARBA" id="ARBA00023136"/>
    </source>
</evidence>
<dbReference type="InterPro" id="IPR036909">
    <property type="entry name" value="Cyt_c-like_dom_sf"/>
</dbReference>
<feature type="compositionally biased region" description="Acidic residues" evidence="10">
    <location>
        <begin position="83"/>
        <end position="127"/>
    </location>
</feature>
<keyword evidence="6 11" id="KW-1133">Transmembrane helix</keyword>
<comment type="subcellular location">
    <subcellularLocation>
        <location evidence="1">Membrane</location>
    </subcellularLocation>
</comment>
<evidence type="ECO:0000256" key="3">
    <source>
        <dbReference type="ARBA" id="ARBA00022617"/>
    </source>
</evidence>
<evidence type="ECO:0000256" key="9">
    <source>
        <dbReference type="PROSITE-ProRule" id="PRU00433"/>
    </source>
</evidence>
<gene>
    <name evidence="14" type="ORF">RM543_01050</name>
</gene>
<evidence type="ECO:0000313" key="14">
    <source>
        <dbReference type="EMBL" id="MDT0681254.1"/>
    </source>
</evidence>
<dbReference type="Pfam" id="PF02167">
    <property type="entry name" value="Cytochrom_C1"/>
    <property type="match status" value="1"/>
</dbReference>
<feature type="signal peptide" evidence="12">
    <location>
        <begin position="1"/>
        <end position="21"/>
    </location>
</feature>
<evidence type="ECO:0000256" key="4">
    <source>
        <dbReference type="ARBA" id="ARBA00022692"/>
    </source>
</evidence>
<keyword evidence="8 11" id="KW-0472">Membrane</keyword>
<evidence type="ECO:0000256" key="6">
    <source>
        <dbReference type="ARBA" id="ARBA00022989"/>
    </source>
</evidence>
<keyword evidence="7 9" id="KW-0408">Iron</keyword>
<dbReference type="SUPFAM" id="SSF46626">
    <property type="entry name" value="Cytochrome c"/>
    <property type="match status" value="1"/>
</dbReference>
<evidence type="ECO:0000256" key="11">
    <source>
        <dbReference type="SAM" id="Phobius"/>
    </source>
</evidence>
<evidence type="ECO:0000256" key="1">
    <source>
        <dbReference type="ARBA" id="ARBA00004370"/>
    </source>
</evidence>
<dbReference type="PROSITE" id="PS51007">
    <property type="entry name" value="CYTC"/>
    <property type="match status" value="1"/>
</dbReference>
<evidence type="ECO:0000313" key="15">
    <source>
        <dbReference type="Proteomes" id="UP001265259"/>
    </source>
</evidence>
<dbReference type="InterPro" id="IPR009056">
    <property type="entry name" value="Cyt_c-like_dom"/>
</dbReference>
<accession>A0ABU3DCH4</accession>
<dbReference type="RefSeq" id="WP_311688791.1">
    <property type="nucleotide sequence ID" value="NZ_JAVRHL010000001.1"/>
</dbReference>
<feature type="transmembrane region" description="Helical" evidence="11">
    <location>
        <begin position="411"/>
        <end position="430"/>
    </location>
</feature>
<sequence>MFRPLTIAAVLAAGVALPVAAQESDADQPSRPVLQVAPSTVTPQADAEAAPAEADDVDAAPDLADGEDAAEEEPAENAVTLDAADEAPEADADEALDIEVTDEVTEEPEAADAEVTDEVTEEPEATDAEVTGEAAEEPEGAEGVDAAEPGADEAVAEESDDAAEDGEETSPALEAAEQGSAEGIEAGEEHAAEGHEDDEAHSEGGHDSHVVNYDFSFEGPFGAYDQMQLQRGLQVYTEVCSACHGLRYVPFRTLSAESGPGLPEDQVRAYAAFYEVFDPDLDNFRTATPPDHFPPSALENAPDLSLMAKSRTGFHGPAGTGISQFVNGIGGPEYVATLLTHYTGEEYEQAGTILYGNETFPGGRIAMPPPLSEGLVEYEDGTPATVEQMALDVTAFMMWTAEPKLMERKRVGFVAVIFLGLFAVLLYLTNKRVWAPIKHRYKGDGDA</sequence>
<keyword evidence="12" id="KW-0732">Signal</keyword>
<name>A0ABU3DCH4_9RHOB</name>
<feature type="compositionally biased region" description="Acidic residues" evidence="10">
    <location>
        <begin position="150"/>
        <end position="168"/>
    </location>
</feature>
<keyword evidence="15" id="KW-1185">Reference proteome</keyword>
<dbReference type="PANTHER" id="PTHR10266:SF3">
    <property type="entry name" value="CYTOCHROME C1, HEME PROTEIN, MITOCHONDRIAL"/>
    <property type="match status" value="1"/>
</dbReference>
<evidence type="ECO:0000256" key="7">
    <source>
        <dbReference type="ARBA" id="ARBA00023004"/>
    </source>
</evidence>
<organism evidence="14 15">
    <name type="scientific">Tropicimonas omnivorans</name>
    <dbReference type="NCBI Taxonomy" id="3075590"/>
    <lineage>
        <taxon>Bacteria</taxon>
        <taxon>Pseudomonadati</taxon>
        <taxon>Pseudomonadota</taxon>
        <taxon>Alphaproteobacteria</taxon>
        <taxon>Rhodobacterales</taxon>
        <taxon>Roseobacteraceae</taxon>
        <taxon>Tropicimonas</taxon>
    </lineage>
</organism>
<feature type="chain" id="PRO_5046550683" description="Cytochrome c1" evidence="12">
    <location>
        <begin position="22"/>
        <end position="447"/>
    </location>
</feature>
<feature type="compositionally biased region" description="Acidic residues" evidence="10">
    <location>
        <begin position="53"/>
        <end position="75"/>
    </location>
</feature>
<keyword evidence="3 9" id="KW-0349">Heme</keyword>
<dbReference type="EMBL" id="JAVRHL010000001">
    <property type="protein sequence ID" value="MDT0681254.1"/>
    <property type="molecule type" value="Genomic_DNA"/>
</dbReference>
<dbReference type="PANTHER" id="PTHR10266">
    <property type="entry name" value="CYTOCHROME C1"/>
    <property type="match status" value="1"/>
</dbReference>
<proteinExistence type="predicted"/>
<evidence type="ECO:0000256" key="12">
    <source>
        <dbReference type="SAM" id="SignalP"/>
    </source>
</evidence>
<dbReference type="Gene3D" id="1.20.5.100">
    <property type="entry name" value="Cytochrome c1, transmembrane anchor, C-terminal"/>
    <property type="match status" value="1"/>
</dbReference>
<reference evidence="14 15" key="1">
    <citation type="submission" date="2023-09" db="EMBL/GenBank/DDBJ databases">
        <authorList>
            <person name="Rey-Velasco X."/>
        </authorList>
    </citation>
    <scope>NUCLEOTIDE SEQUENCE [LARGE SCALE GENOMIC DNA]</scope>
    <source>
        <strain evidence="14 15">F158</strain>
    </source>
</reference>
<dbReference type="InterPro" id="IPR002326">
    <property type="entry name" value="Cyt_c1"/>
</dbReference>
<evidence type="ECO:0000256" key="5">
    <source>
        <dbReference type="ARBA" id="ARBA00022723"/>
    </source>
</evidence>
<dbReference type="PRINTS" id="PR00603">
    <property type="entry name" value="CYTOCHROMEC1"/>
</dbReference>
<feature type="compositionally biased region" description="Low complexity" evidence="10">
    <location>
        <begin position="174"/>
        <end position="184"/>
    </location>
</feature>
<dbReference type="Proteomes" id="UP001265259">
    <property type="component" value="Unassembled WGS sequence"/>
</dbReference>
<keyword evidence="4 11" id="KW-0812">Transmembrane</keyword>
<dbReference type="Gene3D" id="1.10.760.10">
    <property type="entry name" value="Cytochrome c-like domain"/>
    <property type="match status" value="1"/>
</dbReference>
<evidence type="ECO:0000256" key="10">
    <source>
        <dbReference type="SAM" id="MobiDB-lite"/>
    </source>
</evidence>
<feature type="region of interest" description="Disordered" evidence="10">
    <location>
        <begin position="21"/>
        <end position="211"/>
    </location>
</feature>
<comment type="caution">
    <text evidence="14">The sequence shown here is derived from an EMBL/GenBank/DDBJ whole genome shotgun (WGS) entry which is preliminary data.</text>
</comment>